<feature type="compositionally biased region" description="Polar residues" evidence="1">
    <location>
        <begin position="390"/>
        <end position="411"/>
    </location>
</feature>
<dbReference type="EMBL" id="AP019299">
    <property type="protein sequence ID" value="BBG98538.1"/>
    <property type="molecule type" value="Genomic_DNA"/>
</dbReference>
<dbReference type="Pfam" id="PF20435">
    <property type="entry name" value="ASY3-like"/>
    <property type="match status" value="2"/>
</dbReference>
<feature type="compositionally biased region" description="Polar residues" evidence="1">
    <location>
        <begin position="14"/>
        <end position="30"/>
    </location>
</feature>
<evidence type="ECO:0000256" key="1">
    <source>
        <dbReference type="SAM" id="MobiDB-lite"/>
    </source>
</evidence>
<proteinExistence type="predicted"/>
<gene>
    <name evidence="3" type="ORF">Prudu_007963</name>
</gene>
<feature type="region of interest" description="Disordered" evidence="1">
    <location>
        <begin position="458"/>
        <end position="532"/>
    </location>
</feature>
<feature type="region of interest" description="Disordered" evidence="1">
    <location>
        <begin position="1"/>
        <end position="30"/>
    </location>
</feature>
<dbReference type="GO" id="GO:0051321">
    <property type="term" value="P:meiotic cell cycle"/>
    <property type="evidence" value="ECO:0007669"/>
    <property type="project" value="InterPro"/>
</dbReference>
<dbReference type="PANTHER" id="PTHR36027">
    <property type="entry name" value="MEIOSIS-SPECIFIC PROTEIN ASY3"/>
    <property type="match status" value="1"/>
</dbReference>
<feature type="region of interest" description="Disordered" evidence="1">
    <location>
        <begin position="379"/>
        <end position="417"/>
    </location>
</feature>
<feature type="domain" description="Meiosis-specific protein ASY3-like coiled-coil" evidence="2">
    <location>
        <begin position="15"/>
        <end position="504"/>
    </location>
</feature>
<feature type="region of interest" description="Disordered" evidence="1">
    <location>
        <begin position="59"/>
        <end position="97"/>
    </location>
</feature>
<organism evidence="3">
    <name type="scientific">Prunus dulcis</name>
    <name type="common">Almond</name>
    <name type="synonym">Amygdalus dulcis</name>
    <dbReference type="NCBI Taxonomy" id="3755"/>
    <lineage>
        <taxon>Eukaryota</taxon>
        <taxon>Viridiplantae</taxon>
        <taxon>Streptophyta</taxon>
        <taxon>Embryophyta</taxon>
        <taxon>Tracheophyta</taxon>
        <taxon>Spermatophyta</taxon>
        <taxon>Magnoliopsida</taxon>
        <taxon>eudicotyledons</taxon>
        <taxon>Gunneridae</taxon>
        <taxon>Pentapetalae</taxon>
        <taxon>rosids</taxon>
        <taxon>fabids</taxon>
        <taxon>Rosales</taxon>
        <taxon>Rosaceae</taxon>
        <taxon>Amygdaloideae</taxon>
        <taxon>Amygdaleae</taxon>
        <taxon>Prunus</taxon>
    </lineage>
</organism>
<dbReference type="PANTHER" id="PTHR36027:SF1">
    <property type="entry name" value="MEIOSIS-SPECIFIC PROTEIN ASY3"/>
    <property type="match status" value="1"/>
</dbReference>
<feature type="compositionally biased region" description="Basic residues" evidence="1">
    <location>
        <begin position="311"/>
        <end position="323"/>
    </location>
</feature>
<evidence type="ECO:0000259" key="2">
    <source>
        <dbReference type="Pfam" id="PF20435"/>
    </source>
</evidence>
<dbReference type="InterPro" id="IPR046845">
    <property type="entry name" value="ASY3-like_CC"/>
</dbReference>
<reference evidence="3" key="1">
    <citation type="journal article" date="2019" name="Science">
        <title>Mutation of a bHLH transcription factor allowed almond domestication.</title>
        <authorList>
            <person name="Sanchez-Perez R."/>
            <person name="Pavan S."/>
            <person name="Mazzeo R."/>
            <person name="Moldovan C."/>
            <person name="Aiese Cigliano R."/>
            <person name="Del Cueto J."/>
            <person name="Ricciardi F."/>
            <person name="Lotti C."/>
            <person name="Ricciardi L."/>
            <person name="Dicenta F."/>
            <person name="Lopez-Marques R.L."/>
            <person name="Lindberg Moller B."/>
        </authorList>
    </citation>
    <scope>NUCLEOTIDE SEQUENCE</scope>
</reference>
<name>A0A4Y1R343_PRUDU</name>
<feature type="compositionally biased region" description="Basic and acidic residues" evidence="1">
    <location>
        <begin position="514"/>
        <end position="523"/>
    </location>
</feature>
<accession>A0A4Y1R343</accession>
<feature type="compositionally biased region" description="Basic and acidic residues" evidence="1">
    <location>
        <begin position="266"/>
        <end position="280"/>
    </location>
</feature>
<dbReference type="AlphaFoldDB" id="A0A4Y1R343"/>
<protein>
    <recommendedName>
        <fullName evidence="2">Meiosis-specific protein ASY3-like coiled-coil domain-containing protein</fullName>
    </recommendedName>
</protein>
<feature type="compositionally biased region" description="Basic and acidic residues" evidence="1">
    <location>
        <begin position="1"/>
        <end position="13"/>
    </location>
</feature>
<feature type="region of interest" description="Disordered" evidence="1">
    <location>
        <begin position="229"/>
        <end position="335"/>
    </location>
</feature>
<dbReference type="InterPro" id="IPR037731">
    <property type="entry name" value="ASY3-like"/>
</dbReference>
<evidence type="ECO:0000313" key="3">
    <source>
        <dbReference type="EMBL" id="BBG98538.1"/>
    </source>
</evidence>
<feature type="compositionally biased region" description="Low complexity" evidence="1">
    <location>
        <begin position="492"/>
        <end position="502"/>
    </location>
</feature>
<sequence length="744" mass="84103">MSVDTRRYLRDDQTSNCRSFGSINHPSSQSRKISIGIMVDQLAKKKSGVTKEGEVVVPNAEMEKSNLGNTTQGKSKKEEFTASKKAKQTKDPQQVNSPWITTTSFHQKMRTSDTVLHAKQYSNLPSGSGKQYKLDGARNAPLTYSVQFFANQTSFLESDGKKQNNFDRVNYQKKEVKDGAVEVQDFTFETAKEVIMSDKEVLVDKAVATEGRRTETLRMKLWEILGTVSSPDDQRSKSQLHKVGDDNLNPQQEFDQMGATVVKSKQNSDKPGQKYDEKGDASINPRQNSDTIEMDSESPDNIVRRPVTRSLSRKRAPTKKQHRTATNGPSPGYKMKHREDSIFSFEECCEKLHGSFAGGSSKSTRKKIENKSFRTEFPGICLPEKDKSTKIQQPINKSETPSPAKQATSVDKTMGNFHGCLPENEREYLELEKNIQEQEIYQSPLTIKKFKRDFDSLENKDQHEEDNGNPSLKNDANPEDDYLSPTFGIKTPVSSSSPSSIPKSDHDTVEEELKDSPLRKTAPDVEENDAEDGLFLSSSEERDLGSCEEGSPIIHGHDWTGEDNWIEEPSEPNQVVGLARAVELFALELEKLKTKLRSATNRKSSEILMSVAGEVHMQLQNVESQIQTDVGKLTNLSKSKRKRLESRFEEQQEHLKVIYDKFKEQVNQHLQDCRSTLEGLEVYQTEFKGTVEKQKASHRKLLLQVEEAIETQLNDAQRRIQMGRGKMLQLKHELALCLKEGILS</sequence>
<feature type="domain" description="Meiosis-specific protein ASY3-like coiled-coil" evidence="2">
    <location>
        <begin position="551"/>
        <end position="740"/>
    </location>
</feature>